<keyword evidence="1" id="KW-0175">Coiled coil</keyword>
<dbReference type="EMBL" id="MT631531">
    <property type="protein sequence ID" value="QNO53109.1"/>
    <property type="molecule type" value="Genomic_DNA"/>
</dbReference>
<sequence>MTTETDREGLIKKFFELEDADECVVSAWVLFIDVQRAYKGEKAGTISRRERDKVQRKFDGYVRKNKLRMLGEEEGLKAHELAIVKGEEGEGEIKALNSFDVWLLADFEEVCSALVADEPKEVEGFSGAITEFLEDPDVDEWLKERLVEKNKEAGERLLKTILEKRPAEVNVHSLLVEHCEREGRFSEAEAEYQRMLSETDDELVWANYGYFLEKKERYEDASDALKNSLEICERVGEEEAGEFLEEVKRSISRVERMKDLEGEKVRAAREYQEAMWLIADIMEFAEKRMEREIKKAQEEYMKEKEMEEIVLEDSFDFMYWFLFHRKQSNGKVPGMVYAEEESLGEVTKERLKGLESPVEGTFEIVDVDHASFKLAVKDIITDEEYALMGDFSGISEGQIFSGNIYPWSDFYLTGGAVAIYIDDHSERLKKLVEELKSGKLLEDAKKELKKEHDAFVLYFGTEERIFKSKKECEKAFNKFSKWFLFEYVSVTEKGGKTAAEIYEEKYGEKPKPERTKLPRSFAGAGDIGAISYPEYGISFVRHYSFLKRVFDTGADDEIEEGKEKLKEILLSEEPFILKKLMSGRERNTVKIINSVFDAGLGADTSEEEISGFMGELRDDWDAEAVK</sequence>
<evidence type="ECO:0000313" key="2">
    <source>
        <dbReference type="EMBL" id="QNO53109.1"/>
    </source>
</evidence>
<evidence type="ECO:0000256" key="1">
    <source>
        <dbReference type="SAM" id="Coils"/>
    </source>
</evidence>
<gene>
    <name evidence="2" type="ORF">ODDINNFO_00023</name>
</gene>
<organism evidence="2">
    <name type="scientific">Candidatus Methanophagaceae archaeon ANME-1 ERB6</name>
    <dbReference type="NCBI Taxonomy" id="2759912"/>
    <lineage>
        <taxon>Archaea</taxon>
        <taxon>Methanobacteriati</taxon>
        <taxon>Methanobacteriota</taxon>
        <taxon>Stenosarchaea group</taxon>
        <taxon>Methanomicrobia</taxon>
        <taxon>Candidatus Methanophagales</taxon>
        <taxon>Candidatus Methanophagaceae</taxon>
    </lineage>
</organism>
<protein>
    <submittedName>
        <fullName evidence="2">Uncharacterized protein</fullName>
    </submittedName>
</protein>
<reference evidence="2" key="1">
    <citation type="submission" date="2020-06" db="EMBL/GenBank/DDBJ databases">
        <title>Unique genomic features of the anaerobic methanotrophic archaea.</title>
        <authorList>
            <person name="Chadwick G.L."/>
            <person name="Skennerton C.T."/>
            <person name="Laso-Perez R."/>
            <person name="Leu A.O."/>
            <person name="Speth D.R."/>
            <person name="Yu H."/>
            <person name="Morgan-Lang C."/>
            <person name="Hatzenpichler R."/>
            <person name="Goudeau D."/>
            <person name="Malmstrom R."/>
            <person name="Brazelton W.J."/>
            <person name="Woyke T."/>
            <person name="Hallam S.J."/>
            <person name="Tyson G.W."/>
            <person name="Wegener G."/>
            <person name="Boetius A."/>
            <person name="Orphan V."/>
        </authorList>
    </citation>
    <scope>NUCLEOTIDE SEQUENCE</scope>
</reference>
<dbReference type="Gene3D" id="1.25.40.10">
    <property type="entry name" value="Tetratricopeptide repeat domain"/>
    <property type="match status" value="1"/>
</dbReference>
<name>A0A7G9YYM5_9EURY</name>
<feature type="coiled-coil region" evidence="1">
    <location>
        <begin position="279"/>
        <end position="306"/>
    </location>
</feature>
<dbReference type="SUPFAM" id="SSF48452">
    <property type="entry name" value="TPR-like"/>
    <property type="match status" value="1"/>
</dbReference>
<dbReference type="AlphaFoldDB" id="A0A7G9YYM5"/>
<proteinExistence type="predicted"/>
<accession>A0A7G9YYM5</accession>
<dbReference type="InterPro" id="IPR011990">
    <property type="entry name" value="TPR-like_helical_dom_sf"/>
</dbReference>